<gene>
    <name evidence="3" type="ORF">B277_03263</name>
    <name evidence="4" type="ORF">CWN80_08255</name>
</gene>
<reference evidence="4" key="3">
    <citation type="submission" date="2017-11" db="EMBL/GenBank/DDBJ databases">
        <authorList>
            <person name="Seuylemezian A."/>
            <person name="Cooper K."/>
            <person name="Vaishampayan P."/>
        </authorList>
    </citation>
    <scope>NUCLEOTIDE SEQUENCE</scope>
    <source>
        <strain evidence="4">PVAS-1</strain>
    </source>
</reference>
<dbReference type="PATRIC" id="fig|1210046.3.peg.630"/>
<feature type="region of interest" description="Disordered" evidence="1">
    <location>
        <begin position="1"/>
        <end position="51"/>
    </location>
</feature>
<name>K1E0B9_9MICO</name>
<evidence type="ECO:0000313" key="4">
    <source>
        <dbReference type="EMBL" id="RWU83727.1"/>
    </source>
</evidence>
<evidence type="ECO:0000313" key="5">
    <source>
        <dbReference type="Proteomes" id="UP000004474"/>
    </source>
</evidence>
<dbReference type="PANTHER" id="PTHR34383:SF3">
    <property type="entry name" value="POLYPHOSPHATE:AMP PHOSPHOTRANSFERASE"/>
    <property type="match status" value="1"/>
</dbReference>
<evidence type="ECO:0000313" key="6">
    <source>
        <dbReference type="Proteomes" id="UP000288711"/>
    </source>
</evidence>
<reference evidence="3 5" key="2">
    <citation type="journal article" date="2012" name="J. Bacteriol.">
        <title>Genome Sequence of Janibacter hoylei MTCC8307, Isolated from the Stratospheric Air.</title>
        <authorList>
            <person name="Pawar S.P."/>
            <person name="Dhotre D.P."/>
            <person name="Shetty S.A."/>
            <person name="Chowdhury S.P."/>
            <person name="Chaudhari B.L."/>
            <person name="Shouche Y.S."/>
        </authorList>
    </citation>
    <scope>NUCLEOTIDE SEQUENCE [LARGE SCALE GENOMIC DNA]</scope>
    <source>
        <strain evidence="3 5">PVAS-1</strain>
    </source>
</reference>
<reference evidence="4 6" key="1">
    <citation type="journal article" date="2009" name="Int. J. Syst. Evol. Microbiol.">
        <title>Janibacter hoylei sp. nov., Bacillus isronensis sp. nov. and Bacillus aryabhattai sp. nov., isolated from cryotubes used for collecting air from the upper atmosphere.</title>
        <authorList>
            <person name="Shivaji S."/>
            <person name="Chaturvedi P."/>
            <person name="Begum Z."/>
            <person name="Pindi P.K."/>
            <person name="Manorama R."/>
            <person name="Padmanaban D.A."/>
            <person name="Shouche Y.S."/>
            <person name="Pawar S."/>
            <person name="Vaishampayan P."/>
            <person name="Dutt C.B."/>
            <person name="Datta G.N."/>
            <person name="Manchanda R.K."/>
            <person name="Rao U.R."/>
            <person name="Bhargava P.M."/>
            <person name="Narlikar J.V."/>
        </authorList>
    </citation>
    <scope>NUCLEOTIDE SEQUENCE [LARGE SCALE GENOMIC DNA]</scope>
    <source>
        <strain evidence="4 6">PVAS-1</strain>
    </source>
</reference>
<evidence type="ECO:0000259" key="2">
    <source>
        <dbReference type="Pfam" id="PF03976"/>
    </source>
</evidence>
<dbReference type="EMBL" id="PIPF01000007">
    <property type="protein sequence ID" value="RWU83727.1"/>
    <property type="molecule type" value="Genomic_DNA"/>
</dbReference>
<dbReference type="InterPro" id="IPR022488">
    <property type="entry name" value="PPK2-related"/>
</dbReference>
<dbReference type="STRING" id="1210046.B277_03263"/>
<dbReference type="EMBL" id="ALWX01000012">
    <property type="protein sequence ID" value="EKA62255.1"/>
    <property type="molecule type" value="Genomic_DNA"/>
</dbReference>
<dbReference type="InterPro" id="IPR027417">
    <property type="entry name" value="P-loop_NTPase"/>
</dbReference>
<dbReference type="NCBIfam" id="TIGR03709">
    <property type="entry name" value="PPK2_rel_1"/>
    <property type="match status" value="1"/>
</dbReference>
<dbReference type="Proteomes" id="UP000288711">
    <property type="component" value="Unassembled WGS sequence"/>
</dbReference>
<dbReference type="AlphaFoldDB" id="K1E0B9"/>
<keyword evidence="4" id="KW-0418">Kinase</keyword>
<feature type="domain" description="Polyphosphate kinase-2-related" evidence="2">
    <location>
        <begin position="49"/>
        <end position="273"/>
    </location>
</feature>
<evidence type="ECO:0000313" key="3">
    <source>
        <dbReference type="EMBL" id="EKA62255.1"/>
    </source>
</evidence>
<dbReference type="GO" id="GO:0016301">
    <property type="term" value="F:kinase activity"/>
    <property type="evidence" value="ECO:0007669"/>
    <property type="project" value="UniProtKB-KW"/>
</dbReference>
<dbReference type="eggNOG" id="COG2326">
    <property type="taxonomic scope" value="Bacteria"/>
</dbReference>
<dbReference type="GO" id="GO:0016776">
    <property type="term" value="F:phosphotransferase activity, phosphate group as acceptor"/>
    <property type="evidence" value="ECO:0007669"/>
    <property type="project" value="InterPro"/>
</dbReference>
<dbReference type="GO" id="GO:0006797">
    <property type="term" value="P:polyphosphate metabolic process"/>
    <property type="evidence" value="ECO:0007669"/>
    <property type="project" value="InterPro"/>
</dbReference>
<dbReference type="Gene3D" id="3.40.50.300">
    <property type="entry name" value="P-loop containing nucleotide triphosphate hydrolases"/>
    <property type="match status" value="1"/>
</dbReference>
<dbReference type="Pfam" id="PF03976">
    <property type="entry name" value="PPK2"/>
    <property type="match status" value="1"/>
</dbReference>
<evidence type="ECO:0000256" key="1">
    <source>
        <dbReference type="SAM" id="MobiDB-lite"/>
    </source>
</evidence>
<protein>
    <submittedName>
        <fullName evidence="4">Polyphosphate kinase 2 family protein</fullName>
    </submittedName>
</protein>
<proteinExistence type="predicted"/>
<sequence>MMRSMAKDKKSGKKATSGSATPFGDALRAGPGTDLASIDTRSTPGFNGDKAASQEALSALAGEVSDLQERLFAESRAGGQRSVLLVVQGMDTAGKGGIMRHVVGAVDPQGVDITSFKAPTAEEKKHPFLWRIRKALPEPGMIGVFDRSHYEDVLIVRVHDLVPRAQWSRRYGQINTFEESVADKETTIIKVMLHISKDEQKERLTERLERPDKHWKFNPGDIDEREHWDAYQEAYQAVIDKCSTDVAPWYVVPADRKWFARLAVMQLLKEHLVQLDPQWPKADFDVAAELARLKKS</sequence>
<comment type="caution">
    <text evidence="3">The sequence shown here is derived from an EMBL/GenBank/DDBJ whole genome shotgun (WGS) entry which is preliminary data.</text>
</comment>
<keyword evidence="4" id="KW-0808">Transferase</keyword>
<accession>K1E0B9</accession>
<keyword evidence="6" id="KW-1185">Reference proteome</keyword>
<dbReference type="OrthoDB" id="9775224at2"/>
<dbReference type="PANTHER" id="PTHR34383">
    <property type="entry name" value="POLYPHOSPHATE:AMP PHOSPHOTRANSFERASE-RELATED"/>
    <property type="match status" value="1"/>
</dbReference>
<dbReference type="Proteomes" id="UP000004474">
    <property type="component" value="Unassembled WGS sequence"/>
</dbReference>
<dbReference type="SUPFAM" id="SSF52540">
    <property type="entry name" value="P-loop containing nucleoside triphosphate hydrolases"/>
    <property type="match status" value="1"/>
</dbReference>
<organism evidence="3 5">
    <name type="scientific">Janibacter hoylei PVAS-1</name>
    <dbReference type="NCBI Taxonomy" id="1210046"/>
    <lineage>
        <taxon>Bacteria</taxon>
        <taxon>Bacillati</taxon>
        <taxon>Actinomycetota</taxon>
        <taxon>Actinomycetes</taxon>
        <taxon>Micrococcales</taxon>
        <taxon>Intrasporangiaceae</taxon>
        <taxon>Janibacter</taxon>
    </lineage>
</organism>
<dbReference type="InterPro" id="IPR022300">
    <property type="entry name" value="PPK2-rel_1"/>
</dbReference>